<gene>
    <name evidence="3" type="ORF">H5410_018904</name>
</gene>
<dbReference type="InterPro" id="IPR049452">
    <property type="entry name" value="Anoctamin_TM"/>
</dbReference>
<reference evidence="3 4" key="1">
    <citation type="submission" date="2020-09" db="EMBL/GenBank/DDBJ databases">
        <title>De no assembly of potato wild relative species, Solanum commersonii.</title>
        <authorList>
            <person name="Cho K."/>
        </authorList>
    </citation>
    <scope>NUCLEOTIDE SEQUENCE [LARGE SCALE GENOMIC DNA]</scope>
    <source>
        <strain evidence="3">LZ3.2</strain>
        <tissue evidence="3">Leaf</tissue>
    </source>
</reference>
<keyword evidence="1" id="KW-1133">Transmembrane helix</keyword>
<organism evidence="3 4">
    <name type="scientific">Solanum commersonii</name>
    <name type="common">Commerson's wild potato</name>
    <name type="synonym">Commerson's nightshade</name>
    <dbReference type="NCBI Taxonomy" id="4109"/>
    <lineage>
        <taxon>Eukaryota</taxon>
        <taxon>Viridiplantae</taxon>
        <taxon>Streptophyta</taxon>
        <taxon>Embryophyta</taxon>
        <taxon>Tracheophyta</taxon>
        <taxon>Spermatophyta</taxon>
        <taxon>Magnoliopsida</taxon>
        <taxon>eudicotyledons</taxon>
        <taxon>Gunneridae</taxon>
        <taxon>Pentapetalae</taxon>
        <taxon>asterids</taxon>
        <taxon>lamiids</taxon>
        <taxon>Solanales</taxon>
        <taxon>Solanaceae</taxon>
        <taxon>Solanoideae</taxon>
        <taxon>Solaneae</taxon>
        <taxon>Solanum</taxon>
    </lineage>
</organism>
<sequence>MILSSFFPVGNTIKNWPGCSRVAVEETDSYRLLLISEHTILVSRVDLQFHWDEVEASERQTDGSLFSWFEHHCCYRHIIYGIVNTSTSTVIVKSDGNDLHWEPGKPLLHRSLWALKKKCSLCMIASYFAFLGMYTRWMLFPAAFGLTVQLVFWVIAVVCPFCFILKHNFLICVNFPNSGHVKTRRFLSGDTFNMIILFMNYPAGVDDESKFLEVNGISFSPPWLMDKIPRHDPLIGVQLNVNNPGCLTFKSPSSAA</sequence>
<keyword evidence="1" id="KW-0472">Membrane</keyword>
<evidence type="ECO:0000259" key="2">
    <source>
        <dbReference type="Pfam" id="PF04547"/>
    </source>
</evidence>
<dbReference type="Proteomes" id="UP000824120">
    <property type="component" value="Chromosome 3"/>
</dbReference>
<dbReference type="AlphaFoldDB" id="A0A9J6A3U6"/>
<comment type="caution">
    <text evidence="3">The sequence shown here is derived from an EMBL/GenBank/DDBJ whole genome shotgun (WGS) entry which is preliminary data.</text>
</comment>
<accession>A0A9J6A3U6</accession>
<evidence type="ECO:0000313" key="3">
    <source>
        <dbReference type="EMBL" id="KAG5619080.1"/>
    </source>
</evidence>
<keyword evidence="1" id="KW-0812">Transmembrane</keyword>
<dbReference type="OrthoDB" id="296386at2759"/>
<protein>
    <recommendedName>
        <fullName evidence="2">Anoctamin transmembrane domain-containing protein</fullName>
    </recommendedName>
</protein>
<evidence type="ECO:0000313" key="4">
    <source>
        <dbReference type="Proteomes" id="UP000824120"/>
    </source>
</evidence>
<feature type="domain" description="Anoctamin transmembrane" evidence="2">
    <location>
        <begin position="124"/>
        <end position="153"/>
    </location>
</feature>
<name>A0A9J6A3U6_SOLCO</name>
<dbReference type="EMBL" id="JACXVP010000003">
    <property type="protein sequence ID" value="KAG5619080.1"/>
    <property type="molecule type" value="Genomic_DNA"/>
</dbReference>
<feature type="transmembrane region" description="Helical" evidence="1">
    <location>
        <begin position="143"/>
        <end position="165"/>
    </location>
</feature>
<keyword evidence="4" id="KW-1185">Reference proteome</keyword>
<dbReference type="Pfam" id="PF04547">
    <property type="entry name" value="Anoctamin"/>
    <property type="match status" value="1"/>
</dbReference>
<proteinExistence type="predicted"/>
<evidence type="ECO:0000256" key="1">
    <source>
        <dbReference type="SAM" id="Phobius"/>
    </source>
</evidence>